<comment type="caution">
    <text evidence="1">The sequence shown here is derived from an EMBL/GenBank/DDBJ whole genome shotgun (WGS) entry which is preliminary data.</text>
</comment>
<keyword evidence="2" id="KW-1185">Reference proteome</keyword>
<name>A0A9P8QJN0_9HYPO</name>
<accession>A0A9P8QJN0</accession>
<dbReference type="Proteomes" id="UP000827724">
    <property type="component" value="Unassembled WGS sequence"/>
</dbReference>
<protein>
    <submittedName>
        <fullName evidence="1">Uncharacterized protein</fullName>
    </submittedName>
</protein>
<dbReference type="EMBL" id="JAIWOZ010000006">
    <property type="protein sequence ID" value="KAH6603928.1"/>
    <property type="molecule type" value="Genomic_DNA"/>
</dbReference>
<organism evidence="1 2">
    <name type="scientific">Trichoderma cornu-damae</name>
    <dbReference type="NCBI Taxonomy" id="654480"/>
    <lineage>
        <taxon>Eukaryota</taxon>
        <taxon>Fungi</taxon>
        <taxon>Dikarya</taxon>
        <taxon>Ascomycota</taxon>
        <taxon>Pezizomycotina</taxon>
        <taxon>Sordariomycetes</taxon>
        <taxon>Hypocreomycetidae</taxon>
        <taxon>Hypocreales</taxon>
        <taxon>Hypocreaceae</taxon>
        <taxon>Trichoderma</taxon>
    </lineage>
</organism>
<evidence type="ECO:0000313" key="1">
    <source>
        <dbReference type="EMBL" id="KAH6603928.1"/>
    </source>
</evidence>
<sequence>MQPVNFNHSSCPKCSATISSESKTCQSCGATPMEVIQNGISCTYKQISQIDWPSSSRLARSMTSRKQPSPRLIKTFHVLQTCSQPQGLR</sequence>
<gene>
    <name evidence="1" type="ORF">Trco_007374</name>
</gene>
<proteinExistence type="predicted"/>
<evidence type="ECO:0000313" key="2">
    <source>
        <dbReference type="Proteomes" id="UP000827724"/>
    </source>
</evidence>
<dbReference type="AlphaFoldDB" id="A0A9P8QJN0"/>
<dbReference type="OrthoDB" id="4893204at2759"/>
<reference evidence="1" key="1">
    <citation type="submission" date="2021-08" db="EMBL/GenBank/DDBJ databases">
        <title>Chromosome-Level Trichoderma cornu-damae using Hi-C Data.</title>
        <authorList>
            <person name="Kim C.S."/>
        </authorList>
    </citation>
    <scope>NUCLEOTIDE SEQUENCE</scope>
    <source>
        <strain evidence="1">KA19-0412C</strain>
    </source>
</reference>